<keyword evidence="18" id="KW-0190">Covalent protein-DNA linkage</keyword>
<evidence type="ECO:0000256" key="11">
    <source>
        <dbReference type="ARBA" id="ARBA00022722"/>
    </source>
</evidence>
<keyword evidence="9" id="KW-0548">Nucleotidyltransferase</keyword>
<feature type="region of interest" description="Disordered" evidence="24">
    <location>
        <begin position="1"/>
        <end position="32"/>
    </location>
</feature>
<keyword evidence="11" id="KW-0540">Nuclease</keyword>
<feature type="compositionally biased region" description="Basic residues" evidence="24">
    <location>
        <begin position="21"/>
        <end position="32"/>
    </location>
</feature>
<evidence type="ECO:0000256" key="3">
    <source>
        <dbReference type="ARBA" id="ARBA00004147"/>
    </source>
</evidence>
<dbReference type="SMR" id="I1TEL5"/>
<keyword evidence="8" id="KW-0808">Transferase</keyword>
<evidence type="ECO:0000259" key="25">
    <source>
        <dbReference type="PROSITE" id="PS52020"/>
    </source>
</evidence>
<dbReference type="GO" id="GO:0006260">
    <property type="term" value="P:DNA replication"/>
    <property type="evidence" value="ECO:0007669"/>
    <property type="project" value="UniProtKB-KW"/>
</dbReference>
<evidence type="ECO:0000256" key="1">
    <source>
        <dbReference type="ARBA" id="ARBA00001936"/>
    </source>
</evidence>
<evidence type="ECO:0000313" key="26">
    <source>
        <dbReference type="EMBL" id="AEW70742.1"/>
    </source>
</evidence>
<keyword evidence="10" id="KW-0235">DNA replication</keyword>
<dbReference type="GO" id="GO:0004519">
    <property type="term" value="F:endonuclease activity"/>
    <property type="evidence" value="ECO:0007669"/>
    <property type="project" value="UniProtKB-KW"/>
</dbReference>
<proteinExistence type="inferred from homology"/>
<dbReference type="InterPro" id="IPR049912">
    <property type="entry name" value="CRESS_DNA_REP"/>
</dbReference>
<evidence type="ECO:0000256" key="12">
    <source>
        <dbReference type="ARBA" id="ARBA00022723"/>
    </source>
</evidence>
<evidence type="ECO:0000256" key="13">
    <source>
        <dbReference type="ARBA" id="ARBA00022741"/>
    </source>
</evidence>
<dbReference type="Gene3D" id="3.40.1310.20">
    <property type="match status" value="1"/>
</dbReference>
<keyword evidence="13" id="KW-0547">Nucleotide-binding</keyword>
<evidence type="ECO:0000256" key="10">
    <source>
        <dbReference type="ARBA" id="ARBA00022705"/>
    </source>
</evidence>
<keyword evidence="15" id="KW-0378">Hydrolase</keyword>
<accession>I1TEL5</accession>
<dbReference type="GO" id="GO:0003677">
    <property type="term" value="F:DNA binding"/>
    <property type="evidence" value="ECO:0007669"/>
    <property type="project" value="UniProtKB-KW"/>
</dbReference>
<dbReference type="Proteomes" id="UP000147693">
    <property type="component" value="Segment"/>
</dbReference>
<dbReference type="PROSITE" id="PS52020">
    <property type="entry name" value="CRESS_DNA_REP"/>
    <property type="match status" value="1"/>
</dbReference>
<dbReference type="GO" id="GO:0005524">
    <property type="term" value="F:ATP binding"/>
    <property type="evidence" value="ECO:0007669"/>
    <property type="project" value="UniProtKB-KW"/>
</dbReference>
<evidence type="ECO:0000256" key="6">
    <source>
        <dbReference type="ARBA" id="ARBA00014531"/>
    </source>
</evidence>
<dbReference type="GO" id="GO:0003724">
    <property type="term" value="F:RNA helicase activity"/>
    <property type="evidence" value="ECO:0007669"/>
    <property type="project" value="InterPro"/>
</dbReference>
<comment type="cofactor">
    <cofactor evidence="2">
        <name>Mg(2+)</name>
        <dbReference type="ChEBI" id="CHEBI:18420"/>
    </cofactor>
</comment>
<reference evidence="26 27" key="1">
    <citation type="journal article" date="2012" name="Arch. Virol.">
        <title>Novel circovirus in European catfish (Silurus glanis).</title>
        <authorList>
            <person name="Lorincz M."/>
            <person name="Dan A."/>
            <person name="Lang M."/>
            <person name="Csaba G."/>
            <person name="Toth A.G."/>
            <person name="Szekely C."/>
            <person name="Csagola A."/>
            <person name="Tuboly T."/>
        </authorList>
    </citation>
    <scope>NUCLEOTIDE SEQUENCE [LARGE SCALE GENOMIC DNA]</scope>
    <source>
        <strain evidence="26">H6</strain>
    </source>
</reference>
<keyword evidence="19" id="KW-0238">DNA-binding</keyword>
<keyword evidence="20" id="KW-0511">Multifunctional enzyme</keyword>
<organism evidence="26 27">
    <name type="scientific">European catfish circovirus</name>
    <dbReference type="NCBI Taxonomy" id="1959744"/>
    <lineage>
        <taxon>Viruses</taxon>
        <taxon>Monodnaviria</taxon>
        <taxon>Shotokuvirae</taxon>
        <taxon>Cressdnaviricota</taxon>
        <taxon>Arfiviricetes</taxon>
        <taxon>Cirlivirales</taxon>
        <taxon>Circoviridae</taxon>
        <taxon>Circovirus</taxon>
        <taxon>Circovirus catfish</taxon>
    </lineage>
</organism>
<evidence type="ECO:0000256" key="7">
    <source>
        <dbReference type="ARBA" id="ARBA00022562"/>
    </source>
</evidence>
<evidence type="ECO:0000256" key="18">
    <source>
        <dbReference type="ARBA" id="ARBA00023124"/>
    </source>
</evidence>
<comment type="cofactor">
    <cofactor evidence="1">
        <name>Mn(2+)</name>
        <dbReference type="ChEBI" id="CHEBI:29035"/>
    </cofactor>
</comment>
<feature type="domain" description="CRESS-DNA virus Rep endonuclease" evidence="25">
    <location>
        <begin position="29"/>
        <end position="127"/>
    </location>
</feature>
<dbReference type="Pfam" id="PF00910">
    <property type="entry name" value="RNA_helicase"/>
    <property type="match status" value="1"/>
</dbReference>
<evidence type="ECO:0000256" key="9">
    <source>
        <dbReference type="ARBA" id="ARBA00022695"/>
    </source>
</evidence>
<dbReference type="EMBL" id="JQ011378">
    <property type="protein sequence ID" value="AEW70742.1"/>
    <property type="molecule type" value="Genomic_DNA"/>
</dbReference>
<dbReference type="GO" id="GO:0016779">
    <property type="term" value="F:nucleotidyltransferase activity"/>
    <property type="evidence" value="ECO:0007669"/>
    <property type="project" value="UniProtKB-KW"/>
</dbReference>
<evidence type="ECO:0000256" key="23">
    <source>
        <dbReference type="ARBA" id="ARBA00049360"/>
    </source>
</evidence>
<comment type="subunit">
    <text evidence="5">Interacts with the capsid protein; this interaction relocates Rep into the nucleus.</text>
</comment>
<evidence type="ECO:0000256" key="16">
    <source>
        <dbReference type="ARBA" id="ARBA00022806"/>
    </source>
</evidence>
<keyword evidence="7" id="KW-1048">Host nucleus</keyword>
<keyword evidence="14" id="KW-0255">Endonuclease</keyword>
<dbReference type="SUPFAM" id="SSF52540">
    <property type="entry name" value="P-loop containing nucleoside triphosphate hydrolases"/>
    <property type="match status" value="1"/>
</dbReference>
<evidence type="ECO:0000256" key="17">
    <source>
        <dbReference type="ARBA" id="ARBA00022840"/>
    </source>
</evidence>
<evidence type="ECO:0000256" key="19">
    <source>
        <dbReference type="ARBA" id="ARBA00023125"/>
    </source>
</evidence>
<keyword evidence="17" id="KW-0067">ATP-binding</keyword>
<comment type="catalytic activity">
    <reaction evidence="23">
        <text>ATP + H2O = ADP + phosphate + H(+)</text>
        <dbReference type="Rhea" id="RHEA:13065"/>
        <dbReference type="ChEBI" id="CHEBI:15377"/>
        <dbReference type="ChEBI" id="CHEBI:15378"/>
        <dbReference type="ChEBI" id="CHEBI:30616"/>
        <dbReference type="ChEBI" id="CHEBI:43474"/>
        <dbReference type="ChEBI" id="CHEBI:456216"/>
    </reaction>
</comment>
<evidence type="ECO:0000256" key="20">
    <source>
        <dbReference type="ARBA" id="ARBA00023268"/>
    </source>
</evidence>
<sequence>MPKYQKKSPGKENRSPVQRPKQARPPKKEAPHKRYVFTLNNYTTEEYARIDNVGADGLARYMITGKEVGENGTPHLQGFINLKVKKRFSQIKEMLGSRCHIEKARGTDLENRVYCSKEGSFQEYGSPVGQGKRSDLDAAAETLRTSLGDLRSVAELYPSQFIRYGRGLRDYASVLGLVKPRDFKTNVTVITGPPGCGKSRYAADHASGTPYYKPRGDWWDGYHANATVILDDFYGWIKLDEMLRICDRYPHQVPVKGGYVQFLARDIFITSNKPVEEWFPNCDCSALFRRINVYLTWNDECFVERIDTPYEINF</sequence>
<comment type="similarity">
    <text evidence="4">Belongs to the nanoviruses/circoviruses replication-associated protein family.</text>
</comment>
<evidence type="ECO:0000313" key="27">
    <source>
        <dbReference type="Proteomes" id="UP000147693"/>
    </source>
</evidence>
<dbReference type="Pfam" id="PF02407">
    <property type="entry name" value="Viral_Rep"/>
    <property type="match status" value="1"/>
</dbReference>
<evidence type="ECO:0000256" key="22">
    <source>
        <dbReference type="ARBA" id="ARBA00032243"/>
    </source>
</evidence>
<dbReference type="GO" id="GO:0046872">
    <property type="term" value="F:metal ion binding"/>
    <property type="evidence" value="ECO:0007669"/>
    <property type="project" value="UniProtKB-KW"/>
</dbReference>
<keyword evidence="12" id="KW-0479">Metal-binding</keyword>
<evidence type="ECO:0000256" key="24">
    <source>
        <dbReference type="SAM" id="MobiDB-lite"/>
    </source>
</evidence>
<dbReference type="InterPro" id="IPR027417">
    <property type="entry name" value="P-loop_NTPase"/>
</dbReference>
<evidence type="ECO:0000256" key="5">
    <source>
        <dbReference type="ARBA" id="ARBA00011448"/>
    </source>
</evidence>
<protein>
    <recommendedName>
        <fullName evidence="6">Replication-associated protein</fullName>
    </recommendedName>
    <alternativeName>
        <fullName evidence="21">ATP-dependent helicase Rep</fullName>
    </alternativeName>
    <alternativeName>
        <fullName evidence="22">RepP</fullName>
    </alternativeName>
</protein>
<dbReference type="GO" id="GO:0003723">
    <property type="term" value="F:RNA binding"/>
    <property type="evidence" value="ECO:0007669"/>
    <property type="project" value="InterPro"/>
</dbReference>
<evidence type="ECO:0000256" key="4">
    <source>
        <dbReference type="ARBA" id="ARBA00008545"/>
    </source>
</evidence>
<evidence type="ECO:0000256" key="2">
    <source>
        <dbReference type="ARBA" id="ARBA00001946"/>
    </source>
</evidence>
<evidence type="ECO:0000256" key="15">
    <source>
        <dbReference type="ARBA" id="ARBA00022801"/>
    </source>
</evidence>
<dbReference type="GO" id="GO:0016787">
    <property type="term" value="F:hydrolase activity"/>
    <property type="evidence" value="ECO:0007669"/>
    <property type="project" value="UniProtKB-KW"/>
</dbReference>
<evidence type="ECO:0000256" key="8">
    <source>
        <dbReference type="ARBA" id="ARBA00022679"/>
    </source>
</evidence>
<dbReference type="InterPro" id="IPR000605">
    <property type="entry name" value="Helicase_SF3_ssDNA/RNA_vir"/>
</dbReference>
<evidence type="ECO:0000256" key="14">
    <source>
        <dbReference type="ARBA" id="ARBA00022759"/>
    </source>
</evidence>
<gene>
    <name evidence="26" type="primary">Rep</name>
</gene>
<dbReference type="GO" id="GO:0042025">
    <property type="term" value="C:host cell nucleus"/>
    <property type="evidence" value="ECO:0007669"/>
    <property type="project" value="UniProtKB-SubCell"/>
</dbReference>
<name>I1TEL5_9CIRC</name>
<keyword evidence="16" id="KW-0347">Helicase</keyword>
<comment type="subcellular location">
    <subcellularLocation>
        <location evidence="3">Host nucleus</location>
    </subcellularLocation>
</comment>
<evidence type="ECO:0000256" key="21">
    <source>
        <dbReference type="ARBA" id="ARBA00030754"/>
    </source>
</evidence>